<comment type="caution">
    <text evidence="1">The sequence shown here is derived from an EMBL/GenBank/DDBJ whole genome shotgun (WGS) entry which is preliminary data.</text>
</comment>
<dbReference type="SUPFAM" id="SSF52540">
    <property type="entry name" value="P-loop containing nucleoside triphosphate hydrolases"/>
    <property type="match status" value="1"/>
</dbReference>
<name>A0AAV3X0R3_9CYAN</name>
<evidence type="ECO:0000313" key="2">
    <source>
        <dbReference type="Proteomes" id="UP001050975"/>
    </source>
</evidence>
<proteinExistence type="predicted"/>
<dbReference type="Pfam" id="PF14516">
    <property type="entry name" value="AAA_35"/>
    <property type="match status" value="1"/>
</dbReference>
<gene>
    <name evidence="1" type="ORF">MiSe_10200</name>
</gene>
<dbReference type="Proteomes" id="UP001050975">
    <property type="component" value="Unassembled WGS sequence"/>
</dbReference>
<reference evidence="1" key="1">
    <citation type="submission" date="2019-10" db="EMBL/GenBank/DDBJ databases">
        <title>Draft genome sequece of Microseira wollei NIES-4236.</title>
        <authorList>
            <person name="Yamaguchi H."/>
            <person name="Suzuki S."/>
            <person name="Kawachi M."/>
        </authorList>
    </citation>
    <scope>NUCLEOTIDE SEQUENCE</scope>
    <source>
        <strain evidence="1">NIES-4236</strain>
    </source>
</reference>
<dbReference type="InterPro" id="IPR027417">
    <property type="entry name" value="P-loop_NTPase"/>
</dbReference>
<accession>A0AAV3X0R3</accession>
<sequence length="192" mass="22146">MRTPHEPNCYTSALKPGDLIRIKAPRQMGKTSLMKRILAYAKANEIQTVTLNFQQAEKQILNNLNTLLRWVCANISRQLNMSPKLDDYWDEDIGSKMSCTLYMEGYLLEATETPLVLALEEVSELFDYPSVAQEFLTMLRRHEYTKAEPSWRKLRLVMVQSTENYVALPINQSPFNVGLELAPFTPQQVQEE</sequence>
<protein>
    <submittedName>
        <fullName evidence="1">Uncharacterized protein</fullName>
    </submittedName>
</protein>
<dbReference type="AlphaFoldDB" id="A0AAV3X0R3"/>
<organism evidence="1 2">
    <name type="scientific">Microseira wollei NIES-4236</name>
    <dbReference type="NCBI Taxonomy" id="2530354"/>
    <lineage>
        <taxon>Bacteria</taxon>
        <taxon>Bacillati</taxon>
        <taxon>Cyanobacteriota</taxon>
        <taxon>Cyanophyceae</taxon>
        <taxon>Oscillatoriophycideae</taxon>
        <taxon>Aerosakkonematales</taxon>
        <taxon>Aerosakkonemataceae</taxon>
        <taxon>Microseira</taxon>
    </lineage>
</organism>
<keyword evidence="2" id="KW-1185">Reference proteome</keyword>
<dbReference type="Gene3D" id="3.40.50.300">
    <property type="entry name" value="P-loop containing nucleotide triphosphate hydrolases"/>
    <property type="match status" value="1"/>
</dbReference>
<dbReference type="RefSeq" id="WP_264196350.1">
    <property type="nucleotide sequence ID" value="NZ_BLAY01000011.1"/>
</dbReference>
<evidence type="ECO:0000313" key="1">
    <source>
        <dbReference type="EMBL" id="GET36272.1"/>
    </source>
</evidence>
<dbReference type="EMBL" id="BLAY01000011">
    <property type="protein sequence ID" value="GET36272.1"/>
    <property type="molecule type" value="Genomic_DNA"/>
</dbReference>